<evidence type="ECO:0000256" key="1">
    <source>
        <dbReference type="SAM" id="MobiDB-lite"/>
    </source>
</evidence>
<evidence type="ECO:0000313" key="4">
    <source>
        <dbReference type="Proteomes" id="UP000268048"/>
    </source>
</evidence>
<feature type="region of interest" description="Disordered" evidence="1">
    <location>
        <begin position="264"/>
        <end position="285"/>
    </location>
</feature>
<feature type="region of interest" description="Disordered" evidence="1">
    <location>
        <begin position="298"/>
        <end position="326"/>
    </location>
</feature>
<proteinExistence type="predicted"/>
<dbReference type="AlphaFoldDB" id="A0A3G7TQI8"/>
<organism evidence="3 4">
    <name type="scientific">Pseudomonas chlororaphis</name>
    <dbReference type="NCBI Taxonomy" id="587753"/>
    <lineage>
        <taxon>Bacteria</taxon>
        <taxon>Pseudomonadati</taxon>
        <taxon>Pseudomonadota</taxon>
        <taxon>Gammaproteobacteria</taxon>
        <taxon>Pseudomonadales</taxon>
        <taxon>Pseudomonadaceae</taxon>
        <taxon>Pseudomonas</taxon>
    </lineage>
</organism>
<feature type="region of interest" description="Disordered" evidence="1">
    <location>
        <begin position="1"/>
        <end position="85"/>
    </location>
</feature>
<dbReference type="EMBL" id="CP027753">
    <property type="protein sequence ID" value="AZE49383.1"/>
    <property type="molecule type" value="Genomic_DNA"/>
</dbReference>
<gene>
    <name evidence="3" type="ORF">C4K04_3713</name>
</gene>
<name>A0A3G7TQI8_9PSED</name>
<dbReference type="InterPro" id="IPR049002">
    <property type="entry name" value="Stv"/>
</dbReference>
<feature type="compositionally biased region" description="Low complexity" evidence="1">
    <location>
        <begin position="52"/>
        <end position="63"/>
    </location>
</feature>
<feature type="domain" description="Putative adhesin Stv" evidence="2">
    <location>
        <begin position="115"/>
        <end position="243"/>
    </location>
</feature>
<evidence type="ECO:0000259" key="2">
    <source>
        <dbReference type="Pfam" id="PF21527"/>
    </source>
</evidence>
<reference evidence="3 4" key="1">
    <citation type="submission" date="2018-03" db="EMBL/GenBank/DDBJ databases">
        <title>Diversity of phytobeneficial traits revealed by whole-genome analysis of worldwide-isolated phenazine-producing Pseudomonas spp.</title>
        <authorList>
            <person name="Biessy A."/>
            <person name="Novinscak A."/>
            <person name="Blom J."/>
            <person name="Leger G."/>
            <person name="Thomashow L.S."/>
            <person name="Cazorla F.M."/>
            <person name="Josic D."/>
            <person name="Filion M."/>
        </authorList>
    </citation>
    <scope>NUCLEOTIDE SEQUENCE [LARGE SCALE GENOMIC DNA]</scope>
    <source>
        <strain evidence="3 4">B25</strain>
    </source>
</reference>
<dbReference type="Pfam" id="PF21527">
    <property type="entry name" value="Stv"/>
    <property type="match status" value="1"/>
</dbReference>
<feature type="compositionally biased region" description="Polar residues" evidence="1">
    <location>
        <begin position="272"/>
        <end position="281"/>
    </location>
</feature>
<dbReference type="Proteomes" id="UP000268048">
    <property type="component" value="Chromosome"/>
</dbReference>
<sequence length="326" mass="35702">MKPNDSNAGPGRMPHVLRPATPNTPPANQKKKNGPILTQSSISPPPTPAPSLSPSSVPVMPTVASPPVPFEIPPRRPPVTRVMPEDTKPMPKQATALGEHFYLFQRSPGQAGKKLVITAHGEYLPGMHTRVPENTKLVYYGPDGKTLLDPGLGNVMNGFVQIYEEKGPQSRVRNYLLSKYGDDSYEAIERQVMGTGVDVLTVRNRNTPRLYLKNSMISLNDVLLELAKSSIQYDEIHCVICRNPTLNPFAGKFLAPEVPPIKWPEPKARPPINSSKKTVSTDPDKNLLDLLNGYEFATMPPRTVQPESPQAPQAQAAKTADIVESP</sequence>
<accession>A0A3G7TQI8</accession>
<feature type="compositionally biased region" description="Low complexity" evidence="1">
    <location>
        <begin position="305"/>
        <end position="317"/>
    </location>
</feature>
<evidence type="ECO:0000313" key="3">
    <source>
        <dbReference type="EMBL" id="AZE49383.1"/>
    </source>
</evidence>
<feature type="compositionally biased region" description="Pro residues" evidence="1">
    <location>
        <begin position="64"/>
        <end position="77"/>
    </location>
</feature>
<protein>
    <recommendedName>
        <fullName evidence="2">Putative adhesin Stv domain-containing protein</fullName>
    </recommendedName>
</protein>